<dbReference type="Proteomes" id="UP000235965">
    <property type="component" value="Unassembled WGS sequence"/>
</dbReference>
<comment type="caution">
    <text evidence="2">The sequence shown here is derived from an EMBL/GenBank/DDBJ whole genome shotgun (WGS) entry which is preliminary data.</text>
</comment>
<dbReference type="GO" id="GO:0071897">
    <property type="term" value="P:DNA biosynthetic process"/>
    <property type="evidence" value="ECO:0007669"/>
    <property type="project" value="UniProtKB-ARBA"/>
</dbReference>
<reference evidence="2 3" key="1">
    <citation type="submission" date="2017-12" db="EMBL/GenBank/DDBJ databases">
        <title>Hemimetabolous genomes reveal molecular basis of termite eusociality.</title>
        <authorList>
            <person name="Harrison M.C."/>
            <person name="Jongepier E."/>
            <person name="Robertson H.M."/>
            <person name="Arning N."/>
            <person name="Bitard-Feildel T."/>
            <person name="Chao H."/>
            <person name="Childers C.P."/>
            <person name="Dinh H."/>
            <person name="Doddapaneni H."/>
            <person name="Dugan S."/>
            <person name="Gowin J."/>
            <person name="Greiner C."/>
            <person name="Han Y."/>
            <person name="Hu H."/>
            <person name="Hughes D.S.T."/>
            <person name="Huylmans A.-K."/>
            <person name="Kemena C."/>
            <person name="Kremer L.P.M."/>
            <person name="Lee S.L."/>
            <person name="Lopez-Ezquerra A."/>
            <person name="Mallet L."/>
            <person name="Monroy-Kuhn J.M."/>
            <person name="Moser A."/>
            <person name="Murali S.C."/>
            <person name="Muzny D.M."/>
            <person name="Otani S."/>
            <person name="Piulachs M.-D."/>
            <person name="Poelchau M."/>
            <person name="Qu J."/>
            <person name="Schaub F."/>
            <person name="Wada-Katsumata A."/>
            <person name="Worley K.C."/>
            <person name="Xie Q."/>
            <person name="Ylla G."/>
            <person name="Poulsen M."/>
            <person name="Gibbs R.A."/>
            <person name="Schal C."/>
            <person name="Richards S."/>
            <person name="Belles X."/>
            <person name="Korb J."/>
            <person name="Bornberg-Bauer E."/>
        </authorList>
    </citation>
    <scope>NUCLEOTIDE SEQUENCE [LARGE SCALE GENOMIC DNA]</scope>
    <source>
        <tissue evidence="2">Whole body</tissue>
    </source>
</reference>
<sequence>MQQIHRITNIINKALDDRSYCTAGFLDVSQAFDRVWHRGLLYKIKQSLPPPYFNLLKSYLSDRKFQIRVGNEKSEPQPIKAGVPQSSVLGPTLYTLFTSDLPTSSNITLGTFADDIAILSINKDPERAATDLQRHLSTLQNWFEKWRIRINENKTCYITFTL</sequence>
<gene>
    <name evidence="2" type="ORF">B7P43_G16865</name>
</gene>
<accession>A0A2J7R0A5</accession>
<evidence type="ECO:0000313" key="3">
    <source>
        <dbReference type="Proteomes" id="UP000235965"/>
    </source>
</evidence>
<feature type="domain" description="Reverse transcriptase" evidence="1">
    <location>
        <begin position="1"/>
        <end position="162"/>
    </location>
</feature>
<protein>
    <recommendedName>
        <fullName evidence="1">Reverse transcriptase domain-containing protein</fullName>
    </recommendedName>
</protein>
<evidence type="ECO:0000313" key="2">
    <source>
        <dbReference type="EMBL" id="PNF34268.1"/>
    </source>
</evidence>
<dbReference type="Pfam" id="PF00078">
    <property type="entry name" value="RVT_1"/>
    <property type="match status" value="1"/>
</dbReference>
<dbReference type="InterPro" id="IPR043502">
    <property type="entry name" value="DNA/RNA_pol_sf"/>
</dbReference>
<organism evidence="2 3">
    <name type="scientific">Cryptotermes secundus</name>
    <dbReference type="NCBI Taxonomy" id="105785"/>
    <lineage>
        <taxon>Eukaryota</taxon>
        <taxon>Metazoa</taxon>
        <taxon>Ecdysozoa</taxon>
        <taxon>Arthropoda</taxon>
        <taxon>Hexapoda</taxon>
        <taxon>Insecta</taxon>
        <taxon>Pterygota</taxon>
        <taxon>Neoptera</taxon>
        <taxon>Polyneoptera</taxon>
        <taxon>Dictyoptera</taxon>
        <taxon>Blattodea</taxon>
        <taxon>Blattoidea</taxon>
        <taxon>Termitoidae</taxon>
        <taxon>Kalotermitidae</taxon>
        <taxon>Cryptotermitinae</taxon>
        <taxon>Cryptotermes</taxon>
    </lineage>
</organism>
<dbReference type="EMBL" id="NEVH01008274">
    <property type="protein sequence ID" value="PNF34268.1"/>
    <property type="molecule type" value="Genomic_DNA"/>
</dbReference>
<keyword evidence="3" id="KW-1185">Reference proteome</keyword>
<dbReference type="SUPFAM" id="SSF56672">
    <property type="entry name" value="DNA/RNA polymerases"/>
    <property type="match status" value="1"/>
</dbReference>
<dbReference type="PANTHER" id="PTHR33332">
    <property type="entry name" value="REVERSE TRANSCRIPTASE DOMAIN-CONTAINING PROTEIN"/>
    <property type="match status" value="1"/>
</dbReference>
<dbReference type="InParanoid" id="A0A2J7R0A5"/>
<name>A0A2J7R0A5_9NEOP</name>
<evidence type="ECO:0000259" key="1">
    <source>
        <dbReference type="PROSITE" id="PS50878"/>
    </source>
</evidence>
<dbReference type="InterPro" id="IPR000477">
    <property type="entry name" value="RT_dom"/>
</dbReference>
<dbReference type="STRING" id="105785.A0A2J7R0A5"/>
<dbReference type="AlphaFoldDB" id="A0A2J7R0A5"/>
<dbReference type="PROSITE" id="PS50878">
    <property type="entry name" value="RT_POL"/>
    <property type="match status" value="1"/>
</dbReference>
<proteinExistence type="predicted"/>